<dbReference type="PANTHER" id="PTHR30055">
    <property type="entry name" value="HTH-TYPE TRANSCRIPTIONAL REGULATOR RUTR"/>
    <property type="match status" value="1"/>
</dbReference>
<reference evidence="6" key="1">
    <citation type="submission" date="2023-07" db="EMBL/GenBank/DDBJ databases">
        <title>Sequencing the genomes of 1000 actinobacteria strains.</title>
        <authorList>
            <person name="Klenk H.-P."/>
        </authorList>
    </citation>
    <scope>NUCLEOTIDE SEQUENCE</scope>
    <source>
        <strain evidence="6">DSM 45977</strain>
    </source>
</reference>
<gene>
    <name evidence="6" type="ORF">JOF55_003861</name>
</gene>
<sequence>MTQQRPLRERHRQRAKEKIIDAAFALFAERGFADVTVTEITDQAEVGRTTFFRYFGDKQEVLFADEQPLLDQLAHAEAPLLQPPTFQQAMAQTRTVVRDICDQVTADPERYRLHERLVGDNPELHDRSERKLLRLTEAMTDALRNQGVPEYEAVLAPHLALACYRTGKHMAGTDPTALVGAVDAAFELLERARGAQWQGDNPGK</sequence>
<dbReference type="PANTHER" id="PTHR30055:SF238">
    <property type="entry name" value="MYCOFACTOCIN BIOSYNTHESIS TRANSCRIPTIONAL REGULATOR MFTR-RELATED"/>
    <property type="match status" value="1"/>
</dbReference>
<dbReference type="InterPro" id="IPR009057">
    <property type="entry name" value="Homeodomain-like_sf"/>
</dbReference>
<dbReference type="PROSITE" id="PS01081">
    <property type="entry name" value="HTH_TETR_1"/>
    <property type="match status" value="1"/>
</dbReference>
<evidence type="ECO:0000256" key="3">
    <source>
        <dbReference type="ARBA" id="ARBA00023163"/>
    </source>
</evidence>
<keyword evidence="3" id="KW-0804">Transcription</keyword>
<evidence type="ECO:0000256" key="1">
    <source>
        <dbReference type="ARBA" id="ARBA00023015"/>
    </source>
</evidence>
<dbReference type="InterPro" id="IPR001647">
    <property type="entry name" value="HTH_TetR"/>
</dbReference>
<evidence type="ECO:0000256" key="2">
    <source>
        <dbReference type="ARBA" id="ARBA00023125"/>
    </source>
</evidence>
<dbReference type="PRINTS" id="PR00455">
    <property type="entry name" value="HTHTETR"/>
</dbReference>
<proteinExistence type="predicted"/>
<dbReference type="Proteomes" id="UP001180845">
    <property type="component" value="Unassembled WGS sequence"/>
</dbReference>
<dbReference type="Pfam" id="PF00440">
    <property type="entry name" value="TetR_N"/>
    <property type="match status" value="1"/>
</dbReference>
<dbReference type="Gene3D" id="1.10.357.10">
    <property type="entry name" value="Tetracycline Repressor, domain 2"/>
    <property type="match status" value="1"/>
</dbReference>
<keyword evidence="2 4" id="KW-0238">DNA-binding</keyword>
<evidence type="ECO:0000256" key="4">
    <source>
        <dbReference type="PROSITE-ProRule" id="PRU00335"/>
    </source>
</evidence>
<name>A0AAE3ZHB9_9ACTN</name>
<comment type="caution">
    <text evidence="6">The sequence shown here is derived from an EMBL/GenBank/DDBJ whole genome shotgun (WGS) entry which is preliminary data.</text>
</comment>
<organism evidence="6 7">
    <name type="scientific">Haloactinomyces albus</name>
    <dbReference type="NCBI Taxonomy" id="1352928"/>
    <lineage>
        <taxon>Bacteria</taxon>
        <taxon>Bacillati</taxon>
        <taxon>Actinomycetota</taxon>
        <taxon>Actinomycetes</taxon>
        <taxon>Actinopolysporales</taxon>
        <taxon>Actinopolysporaceae</taxon>
        <taxon>Haloactinomyces</taxon>
    </lineage>
</organism>
<evidence type="ECO:0000259" key="5">
    <source>
        <dbReference type="PROSITE" id="PS50977"/>
    </source>
</evidence>
<protein>
    <submittedName>
        <fullName evidence="6">AcrR family transcriptional regulator</fullName>
    </submittedName>
</protein>
<dbReference type="RefSeq" id="WP_310276150.1">
    <property type="nucleotide sequence ID" value="NZ_JAVDXW010000001.1"/>
</dbReference>
<evidence type="ECO:0000313" key="6">
    <source>
        <dbReference type="EMBL" id="MDR7303680.1"/>
    </source>
</evidence>
<keyword evidence="1" id="KW-0805">Transcription regulation</keyword>
<dbReference type="GO" id="GO:0003700">
    <property type="term" value="F:DNA-binding transcription factor activity"/>
    <property type="evidence" value="ECO:0007669"/>
    <property type="project" value="TreeGrafter"/>
</dbReference>
<feature type="domain" description="HTH tetR-type" evidence="5">
    <location>
        <begin position="13"/>
        <end position="73"/>
    </location>
</feature>
<dbReference type="SUPFAM" id="SSF46689">
    <property type="entry name" value="Homeodomain-like"/>
    <property type="match status" value="1"/>
</dbReference>
<accession>A0AAE3ZHB9</accession>
<dbReference type="PROSITE" id="PS50977">
    <property type="entry name" value="HTH_TETR_2"/>
    <property type="match status" value="1"/>
</dbReference>
<feature type="DNA-binding region" description="H-T-H motif" evidence="4">
    <location>
        <begin position="36"/>
        <end position="55"/>
    </location>
</feature>
<dbReference type="GO" id="GO:0000976">
    <property type="term" value="F:transcription cis-regulatory region binding"/>
    <property type="evidence" value="ECO:0007669"/>
    <property type="project" value="TreeGrafter"/>
</dbReference>
<dbReference type="InterPro" id="IPR050109">
    <property type="entry name" value="HTH-type_TetR-like_transc_reg"/>
</dbReference>
<dbReference type="AlphaFoldDB" id="A0AAE3ZHB9"/>
<keyword evidence="7" id="KW-1185">Reference proteome</keyword>
<evidence type="ECO:0000313" key="7">
    <source>
        <dbReference type="Proteomes" id="UP001180845"/>
    </source>
</evidence>
<dbReference type="InterPro" id="IPR023772">
    <property type="entry name" value="DNA-bd_HTH_TetR-type_CS"/>
</dbReference>
<dbReference type="EMBL" id="JAVDXW010000001">
    <property type="protein sequence ID" value="MDR7303680.1"/>
    <property type="molecule type" value="Genomic_DNA"/>
</dbReference>